<dbReference type="InterPro" id="IPR046335">
    <property type="entry name" value="LacI/GalR-like_sensor"/>
</dbReference>
<name>J9FDW1_9ZZZZ</name>
<accession>J9FDW1</accession>
<organism evidence="5">
    <name type="scientific">gut metagenome</name>
    <dbReference type="NCBI Taxonomy" id="749906"/>
    <lineage>
        <taxon>unclassified sequences</taxon>
        <taxon>metagenomes</taxon>
        <taxon>organismal metagenomes</taxon>
    </lineage>
</organism>
<keyword evidence="2" id="KW-0238">DNA-binding</keyword>
<dbReference type="Pfam" id="PF13377">
    <property type="entry name" value="Peripla_BP_3"/>
    <property type="match status" value="1"/>
</dbReference>
<evidence type="ECO:0000256" key="2">
    <source>
        <dbReference type="ARBA" id="ARBA00023125"/>
    </source>
</evidence>
<dbReference type="SUPFAM" id="SSF53822">
    <property type="entry name" value="Periplasmic binding protein-like I"/>
    <property type="match status" value="1"/>
</dbReference>
<keyword evidence="1" id="KW-0805">Transcription regulation</keyword>
<dbReference type="Gene3D" id="3.40.50.2300">
    <property type="match status" value="1"/>
</dbReference>
<evidence type="ECO:0000313" key="5">
    <source>
        <dbReference type="EMBL" id="EJW93076.1"/>
    </source>
</evidence>
<evidence type="ECO:0000256" key="1">
    <source>
        <dbReference type="ARBA" id="ARBA00023015"/>
    </source>
</evidence>
<evidence type="ECO:0000259" key="4">
    <source>
        <dbReference type="Pfam" id="PF13377"/>
    </source>
</evidence>
<sequence>MSFEEGSCIADWLISHVSDFDAVFAFTDTLAIGLMNRLREYGMKVPDDVAIRQLLREQHFQKLYFHL</sequence>
<comment type="caution">
    <text evidence="5">The sequence shown here is derived from an EMBL/GenBank/DDBJ whole genome shotgun (WGS) entry which is preliminary data.</text>
</comment>
<protein>
    <recommendedName>
        <fullName evidence="4">Transcriptional regulator LacI/GalR-like sensor domain-containing protein</fullName>
    </recommendedName>
</protein>
<keyword evidence="3" id="KW-0804">Transcription</keyword>
<dbReference type="InterPro" id="IPR028082">
    <property type="entry name" value="Peripla_BP_I"/>
</dbReference>
<dbReference type="EMBL" id="AMCI01007177">
    <property type="protein sequence ID" value="EJW93076.1"/>
    <property type="molecule type" value="Genomic_DNA"/>
</dbReference>
<evidence type="ECO:0000256" key="3">
    <source>
        <dbReference type="ARBA" id="ARBA00023163"/>
    </source>
</evidence>
<dbReference type="GO" id="GO:0003677">
    <property type="term" value="F:DNA binding"/>
    <property type="evidence" value="ECO:0007669"/>
    <property type="project" value="UniProtKB-KW"/>
</dbReference>
<feature type="domain" description="Transcriptional regulator LacI/GalR-like sensor" evidence="4">
    <location>
        <begin position="21"/>
        <end position="51"/>
    </location>
</feature>
<proteinExistence type="predicted"/>
<reference evidence="5" key="1">
    <citation type="journal article" date="2012" name="PLoS ONE">
        <title>Gene sets for utilization of primary and secondary nutrition supplies in the distal gut of endangered iberian lynx.</title>
        <authorList>
            <person name="Alcaide M."/>
            <person name="Messina E."/>
            <person name="Richter M."/>
            <person name="Bargiela R."/>
            <person name="Peplies J."/>
            <person name="Huws S.A."/>
            <person name="Newbold C.J."/>
            <person name="Golyshin P.N."/>
            <person name="Simon M.A."/>
            <person name="Lopez G."/>
            <person name="Yakimov M.M."/>
            <person name="Ferrer M."/>
        </authorList>
    </citation>
    <scope>NUCLEOTIDE SEQUENCE</scope>
</reference>
<dbReference type="AlphaFoldDB" id="J9FDW1"/>
<gene>
    <name evidence="5" type="ORF">EVA_18813</name>
</gene>